<dbReference type="EMBL" id="HF935944">
    <property type="protein sequence ID" value="CCX14254.1"/>
    <property type="molecule type" value="Genomic_DNA"/>
</dbReference>
<keyword evidence="3" id="KW-1185">Reference proteome</keyword>
<feature type="compositionally biased region" description="Polar residues" evidence="1">
    <location>
        <begin position="242"/>
        <end position="253"/>
    </location>
</feature>
<evidence type="ECO:0000313" key="2">
    <source>
        <dbReference type="EMBL" id="CCX14254.1"/>
    </source>
</evidence>
<feature type="region of interest" description="Disordered" evidence="1">
    <location>
        <begin position="1"/>
        <end position="121"/>
    </location>
</feature>
<protein>
    <submittedName>
        <fullName evidence="2">Uncharacterized protein</fullName>
    </submittedName>
</protein>
<reference evidence="2 3" key="1">
    <citation type="journal article" date="2013" name="PLoS Genet.">
        <title>The genome and development-dependent transcriptomes of Pyronema confluens: a window into fungal evolution.</title>
        <authorList>
            <person name="Traeger S."/>
            <person name="Altegoer F."/>
            <person name="Freitag M."/>
            <person name="Gabaldon T."/>
            <person name="Kempken F."/>
            <person name="Kumar A."/>
            <person name="Marcet-Houben M."/>
            <person name="Poggeler S."/>
            <person name="Stajich J.E."/>
            <person name="Nowrousian M."/>
        </authorList>
    </citation>
    <scope>NUCLEOTIDE SEQUENCE [LARGE SCALE GENOMIC DNA]</scope>
    <source>
        <strain evidence="3">CBS 100304</strain>
        <tissue evidence="2">Vegetative mycelium</tissue>
    </source>
</reference>
<feature type="compositionally biased region" description="Polar residues" evidence="1">
    <location>
        <begin position="1"/>
        <end position="17"/>
    </location>
</feature>
<organism evidence="2 3">
    <name type="scientific">Pyronema omphalodes (strain CBS 100304)</name>
    <name type="common">Pyronema confluens</name>
    <dbReference type="NCBI Taxonomy" id="1076935"/>
    <lineage>
        <taxon>Eukaryota</taxon>
        <taxon>Fungi</taxon>
        <taxon>Dikarya</taxon>
        <taxon>Ascomycota</taxon>
        <taxon>Pezizomycotina</taxon>
        <taxon>Pezizomycetes</taxon>
        <taxon>Pezizales</taxon>
        <taxon>Pyronemataceae</taxon>
        <taxon>Pyronema</taxon>
    </lineage>
</organism>
<dbReference type="OrthoDB" id="5397275at2759"/>
<dbReference type="OMA" id="SHAFCAF"/>
<dbReference type="AlphaFoldDB" id="U4L9M1"/>
<accession>U4L9M1</accession>
<feature type="region of interest" description="Disordered" evidence="1">
    <location>
        <begin position="221"/>
        <end position="255"/>
    </location>
</feature>
<dbReference type="Proteomes" id="UP000018144">
    <property type="component" value="Unassembled WGS sequence"/>
</dbReference>
<proteinExistence type="predicted"/>
<feature type="compositionally biased region" description="Polar residues" evidence="1">
    <location>
        <begin position="107"/>
        <end position="121"/>
    </location>
</feature>
<evidence type="ECO:0000313" key="3">
    <source>
        <dbReference type="Proteomes" id="UP000018144"/>
    </source>
</evidence>
<name>U4L9M1_PYROM</name>
<sequence length="324" mass="35391">MSTAVAFSSPRQMQENTRPSPARSISPPSSPSRRHKHASQDDSEDGYSSHPSIYSASPVGSDSGNEAPRDPTFDNLNSPESVFALTLSSESHRRRNTRGNGHNTVNYHTNGDANSDTNRNQDFSGLGFLDTITEQKSKTTLEVHEDLEELEELDNDQDNSYISDESEYGEQMFYDCASPTQPLHPRMSSLPNAPLLSNPSSPFTVDPTHAALQTFFSHSPGHLSRTLPSSHGQRPQAFRAPTSMNRSYGTLSSHPFHRAPVAEAGAVLNRMPTPDRLDSPLPRERGTGCWGRLWRGVVGVCCCLPADDRIGSASVSGSTRGRAR</sequence>
<evidence type="ECO:0000256" key="1">
    <source>
        <dbReference type="SAM" id="MobiDB-lite"/>
    </source>
</evidence>
<feature type="compositionally biased region" description="Low complexity" evidence="1">
    <location>
        <begin position="18"/>
        <end position="27"/>
    </location>
</feature>
<feature type="compositionally biased region" description="Polar residues" evidence="1">
    <location>
        <begin position="49"/>
        <end position="64"/>
    </location>
</feature>
<gene>
    <name evidence="2" type="ORF">PCON_13847</name>
</gene>